<accession>A0A840XAN3</accession>
<sequence length="123" mass="13512">MTVITDDLPAQLIHQEHEGWEAMTRGEGGTHSYTAMLPDAIMVFPGTLLERGAVIAALDGVVWSDCRMSDQRVVRLGDRAALLAYRLRGTRDGAPVDLWATTTYVYSEGRWRVGAHQQSPAGD</sequence>
<name>A0A840XAN3_9MICO</name>
<dbReference type="OrthoDB" id="582586at2"/>
<keyword evidence="3" id="KW-1185">Reference proteome</keyword>
<dbReference type="InterPro" id="IPR032710">
    <property type="entry name" value="NTF2-like_dom_sf"/>
</dbReference>
<dbReference type="Pfam" id="PF14534">
    <property type="entry name" value="DUF4440"/>
    <property type="match status" value="1"/>
</dbReference>
<dbReference type="GO" id="GO:0016853">
    <property type="term" value="F:isomerase activity"/>
    <property type="evidence" value="ECO:0007669"/>
    <property type="project" value="UniProtKB-KW"/>
</dbReference>
<dbReference type="Proteomes" id="UP000552883">
    <property type="component" value="Unassembled WGS sequence"/>
</dbReference>
<dbReference type="InterPro" id="IPR027843">
    <property type="entry name" value="DUF4440"/>
</dbReference>
<organism evidence="2 3">
    <name type="scientific">Microcella frigidaquae</name>
    <dbReference type="NCBI Taxonomy" id="424758"/>
    <lineage>
        <taxon>Bacteria</taxon>
        <taxon>Bacillati</taxon>
        <taxon>Actinomycetota</taxon>
        <taxon>Actinomycetes</taxon>
        <taxon>Micrococcales</taxon>
        <taxon>Microbacteriaceae</taxon>
        <taxon>Microcella</taxon>
    </lineage>
</organism>
<gene>
    <name evidence="2" type="ORF">BJ959_001621</name>
</gene>
<dbReference type="SUPFAM" id="SSF54427">
    <property type="entry name" value="NTF2-like"/>
    <property type="match status" value="1"/>
</dbReference>
<dbReference type="EMBL" id="JACHBS010000001">
    <property type="protein sequence ID" value="MBB5618125.1"/>
    <property type="molecule type" value="Genomic_DNA"/>
</dbReference>
<dbReference type="AlphaFoldDB" id="A0A840XAN3"/>
<reference evidence="2 3" key="1">
    <citation type="submission" date="2020-08" db="EMBL/GenBank/DDBJ databases">
        <title>Sequencing the genomes of 1000 actinobacteria strains.</title>
        <authorList>
            <person name="Klenk H.-P."/>
        </authorList>
    </citation>
    <scope>NUCLEOTIDE SEQUENCE [LARGE SCALE GENOMIC DNA]</scope>
    <source>
        <strain evidence="2 3">DSM 23889</strain>
    </source>
</reference>
<protein>
    <submittedName>
        <fullName evidence="2">Ketosteroid isomerase-like protein</fullName>
    </submittedName>
</protein>
<dbReference type="RefSeq" id="WP_052225027.1">
    <property type="nucleotide sequence ID" value="NZ_BAAANZ010000004.1"/>
</dbReference>
<keyword evidence="2" id="KW-0413">Isomerase</keyword>
<evidence type="ECO:0000313" key="3">
    <source>
        <dbReference type="Proteomes" id="UP000552883"/>
    </source>
</evidence>
<comment type="caution">
    <text evidence="2">The sequence shown here is derived from an EMBL/GenBank/DDBJ whole genome shotgun (WGS) entry which is preliminary data.</text>
</comment>
<evidence type="ECO:0000259" key="1">
    <source>
        <dbReference type="Pfam" id="PF14534"/>
    </source>
</evidence>
<evidence type="ECO:0000313" key="2">
    <source>
        <dbReference type="EMBL" id="MBB5618125.1"/>
    </source>
</evidence>
<dbReference type="Gene3D" id="3.10.450.50">
    <property type="match status" value="1"/>
</dbReference>
<feature type="domain" description="DUF4440" evidence="1">
    <location>
        <begin position="15"/>
        <end position="113"/>
    </location>
</feature>
<proteinExistence type="predicted"/>